<keyword evidence="3" id="KW-1185">Reference proteome</keyword>
<sequence length="68" mass="8080">YFPSSNLFTTSKTHPPPPMPRIPLTWYSFANFEKLRRFPLVLERFRCESDFDKRFNSSTRACLSSVNF</sequence>
<dbReference type="EMBL" id="BTSX01000001">
    <property type="protein sequence ID" value="GMS78210.1"/>
    <property type="molecule type" value="Genomic_DNA"/>
</dbReference>
<comment type="caution">
    <text evidence="1">The sequence shown here is derived from an EMBL/GenBank/DDBJ whole genome shotgun (WGS) entry which is preliminary data.</text>
</comment>
<dbReference type="AlphaFoldDB" id="A0AAV5SDH8"/>
<name>A0AAV5SDH8_9BILA</name>
<evidence type="ECO:0000313" key="2">
    <source>
        <dbReference type="EMBL" id="GMT01721.1"/>
    </source>
</evidence>
<accession>A0AAV5SDH8</accession>
<proteinExistence type="predicted"/>
<evidence type="ECO:0000313" key="1">
    <source>
        <dbReference type="EMBL" id="GMS78210.1"/>
    </source>
</evidence>
<dbReference type="Proteomes" id="UP001432027">
    <property type="component" value="Unassembled WGS sequence"/>
</dbReference>
<dbReference type="EMBL" id="BTSX01000005">
    <property type="protein sequence ID" value="GMT01721.1"/>
    <property type="molecule type" value="Genomic_DNA"/>
</dbReference>
<evidence type="ECO:0000313" key="3">
    <source>
        <dbReference type="Proteomes" id="UP001432027"/>
    </source>
</evidence>
<protein>
    <submittedName>
        <fullName evidence="1">Uncharacterized protein</fullName>
    </submittedName>
</protein>
<feature type="non-terminal residue" evidence="1">
    <location>
        <position position="1"/>
    </location>
</feature>
<gene>
    <name evidence="2" type="ORF">PENTCL1PPCAC_23895</name>
    <name evidence="1" type="ORF">PENTCL1PPCAC_385</name>
</gene>
<feature type="non-terminal residue" evidence="1">
    <location>
        <position position="68"/>
    </location>
</feature>
<organism evidence="1 3">
    <name type="scientific">Pristionchus entomophagus</name>
    <dbReference type="NCBI Taxonomy" id="358040"/>
    <lineage>
        <taxon>Eukaryota</taxon>
        <taxon>Metazoa</taxon>
        <taxon>Ecdysozoa</taxon>
        <taxon>Nematoda</taxon>
        <taxon>Chromadorea</taxon>
        <taxon>Rhabditida</taxon>
        <taxon>Rhabditina</taxon>
        <taxon>Diplogasteromorpha</taxon>
        <taxon>Diplogasteroidea</taxon>
        <taxon>Neodiplogasteridae</taxon>
        <taxon>Pristionchus</taxon>
    </lineage>
</organism>
<reference evidence="1" key="1">
    <citation type="submission" date="2023-10" db="EMBL/GenBank/DDBJ databases">
        <title>Genome assembly of Pristionchus species.</title>
        <authorList>
            <person name="Yoshida K."/>
            <person name="Sommer R.J."/>
        </authorList>
    </citation>
    <scope>NUCLEOTIDE SEQUENCE</scope>
    <source>
        <strain evidence="1">RS0144</strain>
    </source>
</reference>